<dbReference type="GO" id="GO:1990281">
    <property type="term" value="C:efflux pump complex"/>
    <property type="evidence" value="ECO:0007669"/>
    <property type="project" value="TreeGrafter"/>
</dbReference>
<dbReference type="GO" id="GO:0015562">
    <property type="term" value="F:efflux transmembrane transporter activity"/>
    <property type="evidence" value="ECO:0007669"/>
    <property type="project" value="TreeGrafter"/>
</dbReference>
<keyword evidence="6" id="KW-1185">Reference proteome</keyword>
<dbReference type="Proteomes" id="UP000005730">
    <property type="component" value="Chromosome"/>
</dbReference>
<accession>H0UMT2</accession>
<dbReference type="STRING" id="926567.TheveDRAFT_0038"/>
<dbReference type="NCBIfam" id="TIGR01730">
    <property type="entry name" value="RND_mfp"/>
    <property type="match status" value="1"/>
</dbReference>
<evidence type="ECO:0000256" key="2">
    <source>
        <dbReference type="SAM" id="SignalP"/>
    </source>
</evidence>
<feature type="domain" description="Multidrug resistance protein MdtA-like alpha-helical hairpin" evidence="3">
    <location>
        <begin position="127"/>
        <end position="190"/>
    </location>
</feature>
<dbReference type="Gene3D" id="2.40.420.20">
    <property type="match status" value="1"/>
</dbReference>
<evidence type="ECO:0000259" key="4">
    <source>
        <dbReference type="Pfam" id="PF25917"/>
    </source>
</evidence>
<dbReference type="InterPro" id="IPR058624">
    <property type="entry name" value="MdtA-like_HH"/>
</dbReference>
<reference evidence="5 6" key="1">
    <citation type="submission" date="2011-10" db="EMBL/GenBank/DDBJ databases">
        <title>The Noncontiguous Finished genome of Thermanaerovibrio velox DSM 12556.</title>
        <authorList>
            <consortium name="US DOE Joint Genome Institute (JGI-PGF)"/>
            <person name="Lucas S."/>
            <person name="Copeland A."/>
            <person name="Lapidus A."/>
            <person name="Glavina del Rio T."/>
            <person name="Dalin E."/>
            <person name="Tice H."/>
            <person name="Bruce D."/>
            <person name="Goodwin L."/>
            <person name="Pitluck S."/>
            <person name="Peters L."/>
            <person name="Mikhailova N."/>
            <person name="Teshima H."/>
            <person name="Kyrpides N."/>
            <person name="Mavromatis K."/>
            <person name="Ivanova N."/>
            <person name="Markowitz V."/>
            <person name="Cheng J.-F."/>
            <person name="Hugenholtz P."/>
            <person name="Woyke T."/>
            <person name="Wu D."/>
            <person name="Spring S."/>
            <person name="Brambilla E.-M."/>
            <person name="Klenk H.-P."/>
            <person name="Eisen J.A."/>
        </authorList>
    </citation>
    <scope>NUCLEOTIDE SEQUENCE [LARGE SCALE GENOMIC DNA]</scope>
    <source>
        <strain evidence="5 6">DSM 12556</strain>
    </source>
</reference>
<evidence type="ECO:0000259" key="3">
    <source>
        <dbReference type="Pfam" id="PF25876"/>
    </source>
</evidence>
<name>H0UMT2_9BACT</name>
<evidence type="ECO:0000313" key="6">
    <source>
        <dbReference type="Proteomes" id="UP000005730"/>
    </source>
</evidence>
<evidence type="ECO:0000313" key="5">
    <source>
        <dbReference type="EMBL" id="EHM09227.1"/>
    </source>
</evidence>
<keyword evidence="2" id="KW-0732">Signal</keyword>
<feature type="domain" description="Multidrug resistance protein MdtA-like barrel-sandwich hybrid" evidence="4">
    <location>
        <begin position="68"/>
        <end position="225"/>
    </location>
</feature>
<feature type="chain" id="PRO_5003542018" evidence="2">
    <location>
        <begin position="26"/>
        <end position="395"/>
    </location>
</feature>
<dbReference type="EMBL" id="CM001377">
    <property type="protein sequence ID" value="EHM09227.1"/>
    <property type="molecule type" value="Genomic_DNA"/>
</dbReference>
<dbReference type="PANTHER" id="PTHR30469:SF15">
    <property type="entry name" value="HLYD FAMILY OF SECRETION PROTEINS"/>
    <property type="match status" value="1"/>
</dbReference>
<dbReference type="Gene3D" id="2.40.30.170">
    <property type="match status" value="1"/>
</dbReference>
<feature type="signal peptide" evidence="2">
    <location>
        <begin position="1"/>
        <end position="25"/>
    </location>
</feature>
<sequence>MMSFKLRSPWIAAGAAASFLLVALAVKFSGDPKTQTAGTKGIPVSVSQARVMEFNDDFSTQGSIRALRYASVTPKVDGTILEIYVREGDRVKRGDPLFKSDNVRQEEALKMAQRDLEAASFATEERQEALIRAKADLERVELDYQRFAELLKEGAISQSMFDDVFTRYRQARAMVRSAESMLSSARSSLRKAQAALGIEEKNYRDTTVYAPMDGMVSKRMAEPGEMGRPGVPVLRIDDPSSLEVQAFLPAELYPKVWTGKTSITLEDPSGLYREELTVTTKAPVVDPVTRTFEVRCRTQGSPYKVPGAMARLTVHISSRKSTGVPSKGVVQKEAGPAVYVISGDTAIEVPVATALRSNGWTEITSGDVKEGMVVAVDGASMLSNRSKVKIVRRIP</sequence>
<dbReference type="InterPro" id="IPR058625">
    <property type="entry name" value="MdtA-like_BSH"/>
</dbReference>
<dbReference type="Pfam" id="PF25917">
    <property type="entry name" value="BSH_RND"/>
    <property type="match status" value="1"/>
</dbReference>
<dbReference type="PANTHER" id="PTHR30469">
    <property type="entry name" value="MULTIDRUG RESISTANCE PROTEIN MDTA"/>
    <property type="match status" value="1"/>
</dbReference>
<dbReference type="Gene3D" id="1.10.287.470">
    <property type="entry name" value="Helix hairpin bin"/>
    <property type="match status" value="1"/>
</dbReference>
<dbReference type="InterPro" id="IPR006143">
    <property type="entry name" value="RND_pump_MFP"/>
</dbReference>
<gene>
    <name evidence="5" type="ORF">TheveDRAFT_0038</name>
</gene>
<comment type="similarity">
    <text evidence="1">Belongs to the membrane fusion protein (MFP) (TC 8.A.1) family.</text>
</comment>
<dbReference type="HOGENOM" id="CLU_018816_14_4_0"/>
<dbReference type="eggNOG" id="COG0845">
    <property type="taxonomic scope" value="Bacteria"/>
</dbReference>
<protein>
    <submittedName>
        <fullName evidence="5">RND family efflux transporter, MFP subunit</fullName>
    </submittedName>
</protein>
<evidence type="ECO:0000256" key="1">
    <source>
        <dbReference type="ARBA" id="ARBA00009477"/>
    </source>
</evidence>
<dbReference type="Gene3D" id="2.40.50.100">
    <property type="match status" value="1"/>
</dbReference>
<dbReference type="Pfam" id="PF25876">
    <property type="entry name" value="HH_MFP_RND"/>
    <property type="match status" value="1"/>
</dbReference>
<dbReference type="SUPFAM" id="SSF111369">
    <property type="entry name" value="HlyD-like secretion proteins"/>
    <property type="match status" value="1"/>
</dbReference>
<dbReference type="AlphaFoldDB" id="H0UMT2"/>
<proteinExistence type="inferred from homology"/>
<organism evidence="5 6">
    <name type="scientific">Thermanaerovibrio velox DSM 12556</name>
    <dbReference type="NCBI Taxonomy" id="926567"/>
    <lineage>
        <taxon>Bacteria</taxon>
        <taxon>Thermotogati</taxon>
        <taxon>Synergistota</taxon>
        <taxon>Synergistia</taxon>
        <taxon>Synergistales</taxon>
        <taxon>Synergistaceae</taxon>
        <taxon>Thermanaerovibrio</taxon>
    </lineage>
</organism>